<sequence length="134" mass="14414">MQKLSGMEGIEIIATGGTLRKNTMAFTGPLSDSILDNLRVDKAFLGTNGLDIKSGLTTPNVVEAATKRKMISAANQTYIMADHSKIGRVSFAKFAALEQIDGCITSDIITPEQKQDLESHNIKLYIAATGIQGR</sequence>
<accession>A0A645BT69</accession>
<dbReference type="InterPro" id="IPR037171">
    <property type="entry name" value="NagB/RpiA_transferase-like"/>
</dbReference>
<evidence type="ECO:0000313" key="2">
    <source>
        <dbReference type="EMBL" id="MPM66433.1"/>
    </source>
</evidence>
<dbReference type="PANTHER" id="PTHR30363">
    <property type="entry name" value="HTH-TYPE TRANSCRIPTIONAL REGULATOR SRLR-RELATED"/>
    <property type="match status" value="1"/>
</dbReference>
<protein>
    <submittedName>
        <fullName evidence="2">Glucitol operon repressor</fullName>
    </submittedName>
</protein>
<dbReference type="InterPro" id="IPR050313">
    <property type="entry name" value="Carb_Metab_HTH_regulators"/>
</dbReference>
<dbReference type="Pfam" id="PF00455">
    <property type="entry name" value="DeoRC"/>
    <property type="match status" value="1"/>
</dbReference>
<organism evidence="2">
    <name type="scientific">bioreactor metagenome</name>
    <dbReference type="NCBI Taxonomy" id="1076179"/>
    <lineage>
        <taxon>unclassified sequences</taxon>
        <taxon>metagenomes</taxon>
        <taxon>ecological metagenomes</taxon>
    </lineage>
</organism>
<name>A0A645BT69_9ZZZZ</name>
<proteinExistence type="predicted"/>
<dbReference type="SUPFAM" id="SSF100950">
    <property type="entry name" value="NagB/RpiA/CoA transferase-like"/>
    <property type="match status" value="1"/>
</dbReference>
<dbReference type="EMBL" id="VSSQ01021081">
    <property type="protein sequence ID" value="MPM66433.1"/>
    <property type="molecule type" value="Genomic_DNA"/>
</dbReference>
<dbReference type="SMART" id="SM01134">
    <property type="entry name" value="DeoRC"/>
    <property type="match status" value="1"/>
</dbReference>
<gene>
    <name evidence="2" type="primary">srlR_14</name>
    <name evidence="2" type="ORF">SDC9_113340</name>
</gene>
<reference evidence="2" key="1">
    <citation type="submission" date="2019-08" db="EMBL/GenBank/DDBJ databases">
        <authorList>
            <person name="Kucharzyk K."/>
            <person name="Murdoch R.W."/>
            <person name="Higgins S."/>
            <person name="Loffler F."/>
        </authorList>
    </citation>
    <scope>NUCLEOTIDE SEQUENCE</scope>
</reference>
<dbReference type="AlphaFoldDB" id="A0A645BT69"/>
<feature type="domain" description="DeoR-like transcriptional repressor C-terminal sensor" evidence="1">
    <location>
        <begin position="2"/>
        <end position="106"/>
    </location>
</feature>
<comment type="caution">
    <text evidence="2">The sequence shown here is derived from an EMBL/GenBank/DDBJ whole genome shotgun (WGS) entry which is preliminary data.</text>
</comment>
<dbReference type="PANTHER" id="PTHR30363:SF44">
    <property type="entry name" value="AGA OPERON TRANSCRIPTIONAL REPRESSOR-RELATED"/>
    <property type="match status" value="1"/>
</dbReference>
<evidence type="ECO:0000259" key="1">
    <source>
        <dbReference type="Pfam" id="PF00455"/>
    </source>
</evidence>
<dbReference type="InterPro" id="IPR014036">
    <property type="entry name" value="DeoR-like_C"/>
</dbReference>